<dbReference type="Proteomes" id="UP000324308">
    <property type="component" value="Chromosome"/>
</dbReference>
<protein>
    <submittedName>
        <fullName evidence="2">Uncharacterized protein</fullName>
    </submittedName>
</protein>
<evidence type="ECO:0000256" key="1">
    <source>
        <dbReference type="SAM" id="MobiDB-lite"/>
    </source>
</evidence>
<organism evidence="2 3">
    <name type="scientific">Streptomyces tendae</name>
    <dbReference type="NCBI Taxonomy" id="1932"/>
    <lineage>
        <taxon>Bacteria</taxon>
        <taxon>Bacillati</taxon>
        <taxon>Actinomycetota</taxon>
        <taxon>Actinomycetes</taxon>
        <taxon>Kitasatosporales</taxon>
        <taxon>Streptomycetaceae</taxon>
        <taxon>Streptomyces</taxon>
    </lineage>
</organism>
<gene>
    <name evidence="2" type="ORF">F3L20_20025</name>
</gene>
<name>A0ABX5ZTR6_STRTE</name>
<reference evidence="2 3" key="1">
    <citation type="submission" date="2019-09" db="EMBL/GenBank/DDBJ databases">
        <title>Draft genome sequence of the Ebosin-producing strain Streptomyces sp. 139.</title>
        <authorList>
            <person name="Ai L."/>
            <person name="Geng M."/>
            <person name="Ma M."/>
            <person name="Bai L."/>
        </authorList>
    </citation>
    <scope>NUCLEOTIDE SEQUENCE [LARGE SCALE GENOMIC DNA]</scope>
    <source>
        <strain evidence="2 3">139</strain>
    </source>
</reference>
<proteinExistence type="predicted"/>
<feature type="region of interest" description="Disordered" evidence="1">
    <location>
        <begin position="44"/>
        <end position="69"/>
    </location>
</feature>
<dbReference type="RefSeq" id="WP_150155536.1">
    <property type="nucleotide sequence ID" value="NZ_CP043959.1"/>
</dbReference>
<evidence type="ECO:0000313" key="3">
    <source>
        <dbReference type="Proteomes" id="UP000324308"/>
    </source>
</evidence>
<sequence length="127" mass="13945">MGLMLFPGDSDLTSPDVARSYGGFTMFRRWSARAEGCELDEMDGFGGERPWGDVPTTLEPLLDHPDDAGPDFPPSRCAAMLPRLQEIAAQEHDGSGGPDVARHLDDVRRLVVVLRLCVERDVECVFG</sequence>
<accession>A0ABX5ZTR6</accession>
<keyword evidence="3" id="KW-1185">Reference proteome</keyword>
<evidence type="ECO:0000313" key="2">
    <source>
        <dbReference type="EMBL" id="QER87823.1"/>
    </source>
</evidence>
<dbReference type="EMBL" id="CP043959">
    <property type="protein sequence ID" value="QER87823.1"/>
    <property type="molecule type" value="Genomic_DNA"/>
</dbReference>